<dbReference type="NCBIfam" id="TIGR01830">
    <property type="entry name" value="3oxo_ACP_reduc"/>
    <property type="match status" value="1"/>
</dbReference>
<dbReference type="NCBIfam" id="NF009466">
    <property type="entry name" value="PRK12826.1-2"/>
    <property type="match status" value="1"/>
</dbReference>
<dbReference type="InterPro" id="IPR057326">
    <property type="entry name" value="KR_dom"/>
</dbReference>
<dbReference type="Pfam" id="PF13561">
    <property type="entry name" value="adh_short_C2"/>
    <property type="match status" value="1"/>
</dbReference>
<dbReference type="FunFam" id="3.40.50.720:FF:000037">
    <property type="entry name" value="3-oxoacyl-[acyl-carrier-protein] reductase FabG"/>
    <property type="match status" value="1"/>
</dbReference>
<organism evidence="14 15">
    <name type="scientific">Candidatus Geothrix skivensis</name>
    <dbReference type="NCBI Taxonomy" id="2954439"/>
    <lineage>
        <taxon>Bacteria</taxon>
        <taxon>Pseudomonadati</taxon>
        <taxon>Acidobacteriota</taxon>
        <taxon>Holophagae</taxon>
        <taxon>Holophagales</taxon>
        <taxon>Holophagaceae</taxon>
        <taxon>Geothrix</taxon>
    </lineage>
</organism>
<keyword evidence="7 12" id="KW-0560">Oxidoreductase</keyword>
<dbReference type="EMBL" id="JADKIO010000006">
    <property type="protein sequence ID" value="MBK9796740.1"/>
    <property type="molecule type" value="Genomic_DNA"/>
</dbReference>
<evidence type="ECO:0000256" key="6">
    <source>
        <dbReference type="ARBA" id="ARBA00022857"/>
    </source>
</evidence>
<evidence type="ECO:0000256" key="8">
    <source>
        <dbReference type="ARBA" id="ARBA00023098"/>
    </source>
</evidence>
<dbReference type="PROSITE" id="PS00061">
    <property type="entry name" value="ADH_SHORT"/>
    <property type="match status" value="1"/>
</dbReference>
<comment type="catalytic activity">
    <reaction evidence="12">
        <text>a (3R)-hydroxyacyl-[ACP] + NADP(+) = a 3-oxoacyl-[ACP] + NADPH + H(+)</text>
        <dbReference type="Rhea" id="RHEA:17397"/>
        <dbReference type="Rhea" id="RHEA-COMP:9916"/>
        <dbReference type="Rhea" id="RHEA-COMP:9945"/>
        <dbReference type="ChEBI" id="CHEBI:15378"/>
        <dbReference type="ChEBI" id="CHEBI:57783"/>
        <dbReference type="ChEBI" id="CHEBI:58349"/>
        <dbReference type="ChEBI" id="CHEBI:78776"/>
        <dbReference type="ChEBI" id="CHEBI:78827"/>
        <dbReference type="EC" id="1.1.1.100"/>
    </reaction>
</comment>
<reference evidence="14" key="1">
    <citation type="submission" date="2020-10" db="EMBL/GenBank/DDBJ databases">
        <title>Connecting structure to function with the recovery of over 1000 high-quality activated sludge metagenome-assembled genomes encoding full-length rRNA genes using long-read sequencing.</title>
        <authorList>
            <person name="Singleton C.M."/>
            <person name="Petriglieri F."/>
            <person name="Kristensen J.M."/>
            <person name="Kirkegaard R.H."/>
            <person name="Michaelsen T.Y."/>
            <person name="Andersen M.H."/>
            <person name="Karst S.M."/>
            <person name="Dueholm M.S."/>
            <person name="Nielsen P.H."/>
            <person name="Albertsen M."/>
        </authorList>
    </citation>
    <scope>NUCLEOTIDE SEQUENCE</scope>
    <source>
        <strain evidence="14">Skiv_18-Q3-R9-52_MAXAC.067</strain>
    </source>
</reference>
<evidence type="ECO:0000256" key="4">
    <source>
        <dbReference type="ARBA" id="ARBA00022516"/>
    </source>
</evidence>
<dbReference type="InterPro" id="IPR020904">
    <property type="entry name" value="Sc_DH/Rdtase_CS"/>
</dbReference>
<dbReference type="GO" id="GO:0030497">
    <property type="term" value="P:fatty acid elongation"/>
    <property type="evidence" value="ECO:0007669"/>
    <property type="project" value="UniProtKB-ARBA"/>
</dbReference>
<comment type="subunit">
    <text evidence="12">Homotetramer.</text>
</comment>
<dbReference type="GO" id="GO:0051287">
    <property type="term" value="F:NAD binding"/>
    <property type="evidence" value="ECO:0007669"/>
    <property type="project" value="UniProtKB-UniRule"/>
</dbReference>
<evidence type="ECO:0000256" key="9">
    <source>
        <dbReference type="ARBA" id="ARBA00023160"/>
    </source>
</evidence>
<feature type="domain" description="Ketoreductase" evidence="13">
    <location>
        <begin position="7"/>
        <end position="193"/>
    </location>
</feature>
<dbReference type="SUPFAM" id="SSF51735">
    <property type="entry name" value="NAD(P)-binding Rossmann-fold domains"/>
    <property type="match status" value="1"/>
</dbReference>
<keyword evidence="6 11" id="KW-0521">NADP</keyword>
<keyword evidence="4 12" id="KW-0444">Lipid biosynthesis</keyword>
<protein>
    <recommendedName>
        <fullName evidence="3 12">3-oxoacyl-[acyl-carrier-protein] reductase</fullName>
        <ecNumber evidence="3 12">1.1.1.100</ecNumber>
    </recommendedName>
</protein>
<evidence type="ECO:0000256" key="12">
    <source>
        <dbReference type="RuleBase" id="RU366074"/>
    </source>
</evidence>
<evidence type="ECO:0000256" key="3">
    <source>
        <dbReference type="ARBA" id="ARBA00012948"/>
    </source>
</evidence>
<evidence type="ECO:0000256" key="10">
    <source>
        <dbReference type="PIRSR" id="PIRSR611284-1"/>
    </source>
</evidence>
<evidence type="ECO:0000256" key="1">
    <source>
        <dbReference type="ARBA" id="ARBA00005194"/>
    </source>
</evidence>
<dbReference type="NCBIfam" id="NF005559">
    <property type="entry name" value="PRK07231.1"/>
    <property type="match status" value="1"/>
</dbReference>
<evidence type="ECO:0000313" key="14">
    <source>
        <dbReference type="EMBL" id="MBK9796740.1"/>
    </source>
</evidence>
<comment type="similarity">
    <text evidence="2 12">Belongs to the short-chain dehydrogenases/reductases (SDR) family.</text>
</comment>
<dbReference type="AlphaFoldDB" id="A0A9D7SHE7"/>
<proteinExistence type="inferred from homology"/>
<evidence type="ECO:0000256" key="2">
    <source>
        <dbReference type="ARBA" id="ARBA00006484"/>
    </source>
</evidence>
<evidence type="ECO:0000256" key="11">
    <source>
        <dbReference type="PIRSR" id="PIRSR611284-2"/>
    </source>
</evidence>
<dbReference type="GO" id="GO:0004316">
    <property type="term" value="F:3-oxoacyl-[acyl-carrier-protein] reductase (NADPH) activity"/>
    <property type="evidence" value="ECO:0007669"/>
    <property type="project" value="UniProtKB-UniRule"/>
</dbReference>
<name>A0A9D7SHE7_9BACT</name>
<dbReference type="PANTHER" id="PTHR42879">
    <property type="entry name" value="3-OXOACYL-(ACYL-CARRIER-PROTEIN) REDUCTASE"/>
    <property type="match status" value="1"/>
</dbReference>
<keyword evidence="9 12" id="KW-0275">Fatty acid biosynthesis</keyword>
<evidence type="ECO:0000256" key="5">
    <source>
        <dbReference type="ARBA" id="ARBA00022832"/>
    </source>
</evidence>
<dbReference type="PRINTS" id="PR00081">
    <property type="entry name" value="GDHRDH"/>
</dbReference>
<feature type="active site" description="Proton acceptor" evidence="10">
    <location>
        <position position="157"/>
    </location>
</feature>
<dbReference type="PANTHER" id="PTHR42879:SF2">
    <property type="entry name" value="3-OXOACYL-[ACYL-CARRIER-PROTEIN] REDUCTASE FABG"/>
    <property type="match status" value="1"/>
</dbReference>
<dbReference type="SMART" id="SM00822">
    <property type="entry name" value="PKS_KR"/>
    <property type="match status" value="1"/>
</dbReference>
<comment type="caution">
    <text evidence="14">The sequence shown here is derived from an EMBL/GenBank/DDBJ whole genome shotgun (WGS) entry which is preliminary data.</text>
</comment>
<dbReference type="InterPro" id="IPR011284">
    <property type="entry name" value="3oxo_ACP_reduc"/>
</dbReference>
<comment type="pathway">
    <text evidence="1 12">Lipid metabolism; fatty acid biosynthesis.</text>
</comment>
<comment type="function">
    <text evidence="12">Catalyzes the NADPH-dependent reduction of beta-ketoacyl-ACP substrates to beta-hydroxyacyl-ACP products, the first reductive step in the elongation cycle of fatty acid biosynthesis.</text>
</comment>
<dbReference type="Gene3D" id="3.40.50.720">
    <property type="entry name" value="NAD(P)-binding Rossmann-like Domain"/>
    <property type="match status" value="1"/>
</dbReference>
<evidence type="ECO:0000313" key="15">
    <source>
        <dbReference type="Proteomes" id="UP000886657"/>
    </source>
</evidence>
<evidence type="ECO:0000259" key="13">
    <source>
        <dbReference type="SMART" id="SM00822"/>
    </source>
</evidence>
<keyword evidence="8 12" id="KW-0443">Lipid metabolism</keyword>
<dbReference type="EC" id="1.1.1.100" evidence="3 12"/>
<keyword evidence="5 12" id="KW-0276">Fatty acid metabolism</keyword>
<dbReference type="CDD" id="cd05333">
    <property type="entry name" value="BKR_SDR_c"/>
    <property type="match status" value="1"/>
</dbReference>
<feature type="binding site" evidence="11">
    <location>
        <position position="92"/>
    </location>
    <ligand>
        <name>NADP(+)</name>
        <dbReference type="ChEBI" id="CHEBI:58349"/>
    </ligand>
</feature>
<gene>
    <name evidence="14" type="primary">fabG</name>
    <name evidence="14" type="ORF">IPP58_09630</name>
</gene>
<feature type="binding site" evidence="11">
    <location>
        <position position="190"/>
    </location>
    <ligand>
        <name>NADP(+)</name>
        <dbReference type="ChEBI" id="CHEBI:58349"/>
    </ligand>
</feature>
<dbReference type="InterPro" id="IPR036291">
    <property type="entry name" value="NAD(P)-bd_dom_sf"/>
</dbReference>
<evidence type="ECO:0000256" key="7">
    <source>
        <dbReference type="ARBA" id="ARBA00023002"/>
    </source>
</evidence>
<dbReference type="InterPro" id="IPR050259">
    <property type="entry name" value="SDR"/>
</dbReference>
<accession>A0A9D7SHE7</accession>
<sequence length="250" mass="26288">MFRLDGKVALVTGASQGIGEVIAKELASQGATVVCGSLAFTEPDLQRVVAEIQAAGGKADYVLLNMAESDTVREAVNTTLERHGALHILVNNAGITKDKLLIQMKEEEWDAVLNINLKGAFLATQAAARPMMKQRWGRIINIASVVGQMGNAGQANYVAAKAGLIGLTKTTGRELASRNITCNAVAPGYIATAMTDKLSDEVKESFNKQIPLGRMGLPADIAAAVTFLASEEAGYITGCTIPVNGGMLMP</sequence>
<feature type="binding site" evidence="11">
    <location>
        <begin position="157"/>
        <end position="161"/>
    </location>
    <ligand>
        <name>NADP(+)</name>
        <dbReference type="ChEBI" id="CHEBI:58349"/>
    </ligand>
</feature>
<dbReference type="PRINTS" id="PR00080">
    <property type="entry name" value="SDRFAMILY"/>
</dbReference>
<dbReference type="InterPro" id="IPR002347">
    <property type="entry name" value="SDR_fam"/>
</dbReference>
<dbReference type="Proteomes" id="UP000886657">
    <property type="component" value="Unassembled WGS sequence"/>
</dbReference>